<accession>A0A1I8HMB0</accession>
<keyword evidence="2" id="KW-1185">Reference proteome</keyword>
<feature type="region of interest" description="Disordered" evidence="1">
    <location>
        <begin position="1"/>
        <end position="55"/>
    </location>
</feature>
<name>A0A1I8HMB0_9PLAT</name>
<feature type="compositionally biased region" description="Polar residues" evidence="1">
    <location>
        <begin position="113"/>
        <end position="130"/>
    </location>
</feature>
<evidence type="ECO:0000313" key="2">
    <source>
        <dbReference type="Proteomes" id="UP000095280"/>
    </source>
</evidence>
<dbReference type="Proteomes" id="UP000095280">
    <property type="component" value="Unplaced"/>
</dbReference>
<feature type="compositionally biased region" description="Low complexity" evidence="1">
    <location>
        <begin position="17"/>
        <end position="41"/>
    </location>
</feature>
<dbReference type="AlphaFoldDB" id="A0A1I8HMB0"/>
<feature type="compositionally biased region" description="Polar residues" evidence="1">
    <location>
        <begin position="1"/>
        <end position="16"/>
    </location>
</feature>
<protein>
    <submittedName>
        <fullName evidence="3">Growth hormone receptor</fullName>
    </submittedName>
</protein>
<dbReference type="WBParaSite" id="maker-uti_cns_0007044-snap-gene-0.8-mRNA-1">
    <property type="protein sequence ID" value="maker-uti_cns_0007044-snap-gene-0.8-mRNA-1"/>
    <property type="gene ID" value="maker-uti_cns_0007044-snap-gene-0.8"/>
</dbReference>
<proteinExistence type="predicted"/>
<evidence type="ECO:0000313" key="3">
    <source>
        <dbReference type="WBParaSite" id="maker-uti_cns_0007044-snap-gene-0.8-mRNA-1"/>
    </source>
</evidence>
<feature type="region of interest" description="Disordered" evidence="1">
    <location>
        <begin position="109"/>
        <end position="130"/>
    </location>
</feature>
<sequence>VDRIVQQSASSAPTLTSADQSAPAAAAAAAAVATASAGSENSNRRPDSSNDSSDLVKVDSVCDSAEIVSNNSDSAVDQPSTVILDTIDDSSPNPSVTAATQLLADPSYYSLMPASNTDQSGQSQSPGDVD</sequence>
<organism evidence="2 3">
    <name type="scientific">Macrostomum lignano</name>
    <dbReference type="NCBI Taxonomy" id="282301"/>
    <lineage>
        <taxon>Eukaryota</taxon>
        <taxon>Metazoa</taxon>
        <taxon>Spiralia</taxon>
        <taxon>Lophotrochozoa</taxon>
        <taxon>Platyhelminthes</taxon>
        <taxon>Rhabditophora</taxon>
        <taxon>Macrostomorpha</taxon>
        <taxon>Macrostomida</taxon>
        <taxon>Macrostomidae</taxon>
        <taxon>Macrostomum</taxon>
    </lineage>
</organism>
<reference evidence="3" key="1">
    <citation type="submission" date="2016-11" db="UniProtKB">
        <authorList>
            <consortium name="WormBaseParasite"/>
        </authorList>
    </citation>
    <scope>IDENTIFICATION</scope>
</reference>
<evidence type="ECO:0000256" key="1">
    <source>
        <dbReference type="SAM" id="MobiDB-lite"/>
    </source>
</evidence>